<organism evidence="1 2">
    <name type="scientific">Rhodococcus sovatensis</name>
    <dbReference type="NCBI Taxonomy" id="1805840"/>
    <lineage>
        <taxon>Bacteria</taxon>
        <taxon>Bacillati</taxon>
        <taxon>Actinomycetota</taxon>
        <taxon>Actinomycetes</taxon>
        <taxon>Mycobacteriales</taxon>
        <taxon>Nocardiaceae</taxon>
        <taxon>Rhodococcus</taxon>
    </lineage>
</organism>
<accession>A0ABZ2PR64</accession>
<sequence length="420" mass="47264">MDPHLITEVEALMPERPQRELRQYELSGPSPLVADTRVDVRVGRRGAGDLGSFPNNVKPFALTAVVHAYPHEPGQNRPGRVRTPLSDDEAEAWARVAFGEKLSDYAYQLDVQIPDRLRSQIPPHQKWFVVLVDNHDEPMLAPDNFRWGLIFYTRSEPRKLHAVNDSVREHLASCGPYIDTSTFRDARTDPDGGWTIDVVGDTESLTPVARDAVESARRIFRRRGAVTTDFQTVRLVVEETSLQIHFRWKRNPNTFSTTVRIPQFDSDFTSPPGHNPSAWMSTAAQELSEEFHTGYMVRATRTVVDGIVHLGKADRGGGTEYHLRDDIKDPLRLHLQRGGECVAHAVSSLQADEIAVLYQFDARPDIPTPELRRLAWVALSKAVDTGARYIVTHLDHPVLEDLGFAPDGRGRFVYDVVPTT</sequence>
<dbReference type="Proteomes" id="UP001432000">
    <property type="component" value="Chromosome"/>
</dbReference>
<proteinExistence type="predicted"/>
<gene>
    <name evidence="1" type="ORF">WDS16_08365</name>
</gene>
<keyword evidence="2" id="KW-1185">Reference proteome</keyword>
<name>A0ABZ2PR64_9NOCA</name>
<evidence type="ECO:0000313" key="1">
    <source>
        <dbReference type="EMBL" id="WXG70492.1"/>
    </source>
</evidence>
<dbReference type="EMBL" id="CP147846">
    <property type="protein sequence ID" value="WXG70492.1"/>
    <property type="molecule type" value="Genomic_DNA"/>
</dbReference>
<protein>
    <submittedName>
        <fullName evidence="1">Uncharacterized protein</fullName>
    </submittedName>
</protein>
<dbReference type="RefSeq" id="WP_338891936.1">
    <property type="nucleotide sequence ID" value="NZ_CP147846.1"/>
</dbReference>
<reference evidence="1 2" key="1">
    <citation type="submission" date="2024-03" db="EMBL/GenBank/DDBJ databases">
        <title>Natural products discovery in diverse microorganisms through a two-stage MS feature dereplication strategy.</title>
        <authorList>
            <person name="Zhang R."/>
        </authorList>
    </citation>
    <scope>NUCLEOTIDE SEQUENCE [LARGE SCALE GENOMIC DNA]</scope>
    <source>
        <strain evidence="1 2">18930</strain>
    </source>
</reference>
<evidence type="ECO:0000313" key="2">
    <source>
        <dbReference type="Proteomes" id="UP001432000"/>
    </source>
</evidence>